<evidence type="ECO:0000256" key="3">
    <source>
        <dbReference type="ARBA" id="ARBA00022723"/>
    </source>
</evidence>
<evidence type="ECO:0000256" key="8">
    <source>
        <dbReference type="ARBA" id="ARBA00023266"/>
    </source>
</evidence>
<dbReference type="Gene3D" id="3.30.1330.10">
    <property type="entry name" value="PurM-like, N-terminal domain"/>
    <property type="match status" value="1"/>
</dbReference>
<reference evidence="12 13" key="1">
    <citation type="submission" date="2021-02" db="EMBL/GenBank/DDBJ databases">
        <title>Complete genome of Desulfoluna sp. strain ASN36.</title>
        <authorList>
            <person name="Takahashi A."/>
            <person name="Kojima H."/>
            <person name="Fukui M."/>
        </authorList>
    </citation>
    <scope>NUCLEOTIDE SEQUENCE [LARGE SCALE GENOMIC DNA]</scope>
    <source>
        <strain evidence="12 13">ASN36</strain>
    </source>
</reference>
<protein>
    <recommendedName>
        <fullName evidence="9">Selenide, water dikinase</fullName>
        <ecNumber evidence="9">2.7.9.3</ecNumber>
    </recommendedName>
    <alternativeName>
        <fullName evidence="9">Selenium donor protein</fullName>
    </alternativeName>
    <alternativeName>
        <fullName evidence="9">Selenophosphate synthase</fullName>
    </alternativeName>
</protein>
<dbReference type="InterPro" id="IPR023061">
    <property type="entry name" value="SelD_I"/>
</dbReference>
<feature type="domain" description="PurM-like C-terminal" evidence="11">
    <location>
        <begin position="146"/>
        <end position="318"/>
    </location>
</feature>
<keyword evidence="13" id="KW-1185">Reference proteome</keyword>
<comment type="subunit">
    <text evidence="9">Homodimer.</text>
</comment>
<keyword evidence="5 9" id="KW-0418">Kinase</keyword>
<dbReference type="Pfam" id="PF00586">
    <property type="entry name" value="AIRS"/>
    <property type="match status" value="1"/>
</dbReference>
<evidence type="ECO:0000256" key="7">
    <source>
        <dbReference type="ARBA" id="ARBA00022842"/>
    </source>
</evidence>
<evidence type="ECO:0000259" key="10">
    <source>
        <dbReference type="Pfam" id="PF00586"/>
    </source>
</evidence>
<keyword evidence="8 9" id="KW-0711">Selenium</keyword>
<proteinExistence type="inferred from homology"/>
<evidence type="ECO:0000256" key="4">
    <source>
        <dbReference type="ARBA" id="ARBA00022741"/>
    </source>
</evidence>
<dbReference type="NCBIfam" id="NF002098">
    <property type="entry name" value="PRK00943.1"/>
    <property type="match status" value="1"/>
</dbReference>
<comment type="function">
    <text evidence="9">Synthesizes selenophosphate from selenide and ATP.</text>
</comment>
<dbReference type="HAMAP" id="MF_00625">
    <property type="entry name" value="SelD"/>
    <property type="match status" value="1"/>
</dbReference>
<gene>
    <name evidence="9 12" type="primary">selD</name>
    <name evidence="12" type="ORF">DSLASN_49760</name>
</gene>
<dbReference type="NCBIfam" id="TIGR00476">
    <property type="entry name" value="selD"/>
    <property type="match status" value="1"/>
</dbReference>
<dbReference type="InterPro" id="IPR004536">
    <property type="entry name" value="SPS/SelD"/>
</dbReference>
<feature type="binding site" evidence="9">
    <location>
        <position position="203"/>
    </location>
    <ligand>
        <name>Mg(2+)</name>
        <dbReference type="ChEBI" id="CHEBI:18420"/>
    </ligand>
</feature>
<keyword evidence="2 9" id="KW-0808">Transferase</keyword>
<keyword evidence="6 9" id="KW-0067">ATP-binding</keyword>
<name>A0ABM7PPC1_9BACT</name>
<comment type="cofactor">
    <cofactor evidence="9">
        <name>Mg(2+)</name>
        <dbReference type="ChEBI" id="CHEBI:18420"/>
    </cofactor>
    <text evidence="9">Binds 1 Mg(2+) ion per monomer.</text>
</comment>
<evidence type="ECO:0000313" key="12">
    <source>
        <dbReference type="EMBL" id="BCS99344.1"/>
    </source>
</evidence>
<dbReference type="InterPro" id="IPR010918">
    <property type="entry name" value="PurM-like_C_dom"/>
</dbReference>
<evidence type="ECO:0000256" key="5">
    <source>
        <dbReference type="ARBA" id="ARBA00022777"/>
    </source>
</evidence>
<dbReference type="SUPFAM" id="SSF56042">
    <property type="entry name" value="PurM C-terminal domain-like"/>
    <property type="match status" value="1"/>
</dbReference>
<feature type="binding site" description="in other chain" evidence="9">
    <location>
        <begin position="24"/>
        <end position="26"/>
    </location>
    <ligand>
        <name>ATP</name>
        <dbReference type="ChEBI" id="CHEBI:30616"/>
        <note>ligand shared between dimeric partners</note>
    </ligand>
</feature>
<comment type="similarity">
    <text evidence="1 9">Belongs to the selenophosphate synthase 1 family. Class I subfamily.</text>
</comment>
<feature type="binding site" evidence="9">
    <location>
        <begin position="115"/>
        <end position="117"/>
    </location>
    <ligand>
        <name>ATP</name>
        <dbReference type="ChEBI" id="CHEBI:30616"/>
        <note>ligand shared between dimeric partners</note>
    </ligand>
</feature>
<feature type="binding site" description="in other chain" evidence="9">
    <location>
        <position position="67"/>
    </location>
    <ligand>
        <name>ATP</name>
        <dbReference type="ChEBI" id="CHEBI:30616"/>
        <note>ligand shared between dimeric partners</note>
    </ligand>
</feature>
<dbReference type="SUPFAM" id="SSF55326">
    <property type="entry name" value="PurM N-terminal domain-like"/>
    <property type="match status" value="1"/>
</dbReference>
<keyword evidence="3 9" id="KW-0479">Metal-binding</keyword>
<feature type="binding site" description="in other chain" evidence="9">
    <location>
        <position position="44"/>
    </location>
    <ligand>
        <name>ATP</name>
        <dbReference type="ChEBI" id="CHEBI:30616"/>
        <note>ligand shared between dimeric partners</note>
    </ligand>
</feature>
<evidence type="ECO:0000259" key="11">
    <source>
        <dbReference type="Pfam" id="PF02769"/>
    </source>
</evidence>
<dbReference type="InterPro" id="IPR016188">
    <property type="entry name" value="PurM-like_N"/>
</dbReference>
<evidence type="ECO:0000256" key="6">
    <source>
        <dbReference type="ARBA" id="ARBA00022840"/>
    </source>
</evidence>
<keyword evidence="7 9" id="KW-0460">Magnesium</keyword>
<evidence type="ECO:0000256" key="2">
    <source>
        <dbReference type="ARBA" id="ARBA00022679"/>
    </source>
</evidence>
<organism evidence="12 13">
    <name type="scientific">Desulfoluna limicola</name>
    <dbReference type="NCBI Taxonomy" id="2810562"/>
    <lineage>
        <taxon>Bacteria</taxon>
        <taxon>Pseudomonadati</taxon>
        <taxon>Thermodesulfobacteriota</taxon>
        <taxon>Desulfobacteria</taxon>
        <taxon>Desulfobacterales</taxon>
        <taxon>Desulfolunaceae</taxon>
        <taxon>Desulfoluna</taxon>
    </lineage>
</organism>
<dbReference type="Pfam" id="PF02769">
    <property type="entry name" value="AIRS_C"/>
    <property type="match status" value="1"/>
</dbReference>
<dbReference type="EC" id="2.7.9.3" evidence="9"/>
<dbReference type="PIRSF" id="PIRSF036407">
    <property type="entry name" value="Selenphspht_syn"/>
    <property type="match status" value="1"/>
</dbReference>
<dbReference type="Gene3D" id="3.90.650.10">
    <property type="entry name" value="PurM-like C-terminal domain"/>
    <property type="match status" value="1"/>
</dbReference>
<feature type="binding site" evidence="9">
    <location>
        <position position="67"/>
    </location>
    <ligand>
        <name>Mg(2+)</name>
        <dbReference type="ChEBI" id="CHEBI:18420"/>
    </ligand>
</feature>
<comment type="catalytic activity">
    <reaction evidence="9">
        <text>hydrogenselenide + ATP + H2O = selenophosphate + AMP + phosphate + 2 H(+)</text>
        <dbReference type="Rhea" id="RHEA:18737"/>
        <dbReference type="ChEBI" id="CHEBI:15377"/>
        <dbReference type="ChEBI" id="CHEBI:15378"/>
        <dbReference type="ChEBI" id="CHEBI:16144"/>
        <dbReference type="ChEBI" id="CHEBI:29317"/>
        <dbReference type="ChEBI" id="CHEBI:30616"/>
        <dbReference type="ChEBI" id="CHEBI:43474"/>
        <dbReference type="ChEBI" id="CHEBI:456215"/>
        <dbReference type="EC" id="2.7.9.3"/>
    </reaction>
</comment>
<dbReference type="InterPro" id="IPR036921">
    <property type="entry name" value="PurM-like_N_sf"/>
</dbReference>
<feature type="binding site" evidence="9">
    <location>
        <position position="27"/>
    </location>
    <ligand>
        <name>Mg(2+)</name>
        <dbReference type="ChEBI" id="CHEBI:18420"/>
    </ligand>
</feature>
<dbReference type="EMBL" id="AP024488">
    <property type="protein sequence ID" value="BCS99344.1"/>
    <property type="molecule type" value="Genomic_DNA"/>
</dbReference>
<dbReference type="PANTHER" id="PTHR10256">
    <property type="entry name" value="SELENIDE, WATER DIKINASE"/>
    <property type="match status" value="1"/>
</dbReference>
<accession>A0ABM7PPC1</accession>
<dbReference type="CDD" id="cd02195">
    <property type="entry name" value="SelD"/>
    <property type="match status" value="1"/>
</dbReference>
<evidence type="ECO:0000313" key="13">
    <source>
        <dbReference type="Proteomes" id="UP001320148"/>
    </source>
</evidence>
<evidence type="ECO:0000256" key="9">
    <source>
        <dbReference type="HAMAP-Rule" id="MF_00625"/>
    </source>
</evidence>
<dbReference type="PANTHER" id="PTHR10256:SF0">
    <property type="entry name" value="INACTIVE SELENIDE, WATER DIKINASE-LIKE PROTEIN-RELATED"/>
    <property type="match status" value="1"/>
</dbReference>
<sequence length="325" mass="33475">MVLDRVVKGLKVQRPPELLVGVDGADDAGVYQLNEETALIQTLDFLTPVTDAPFDFGRIAAANALSDVYAMGGRPLTAMNIVCFPTESLPESVLTETLAGGLETIHESGACLVGGHSVEDNEFKYGLSVTGIVHPKRLLTNGGARIGDALILTKPLGSGLLSTAIKGCVAGAEAAKLLVKVCATLNKAAADAMASFHPTACTDITGFGFAGHALEMARGAKKRFVVSVSSLPVMDGALGFAEMGLLPAGAYRNREYCGESVVVYPSVSRSYQDLIYDPQTSGGLLVALPAHEASACLAAMEDLGVDAAIVGEVAGESGCGAVECV</sequence>
<keyword evidence="4 9" id="KW-0547">Nucleotide-binding</keyword>
<feature type="domain" description="PurM-like N-terminal" evidence="10">
    <location>
        <begin position="26"/>
        <end position="133"/>
    </location>
</feature>
<dbReference type="InterPro" id="IPR036676">
    <property type="entry name" value="PurM-like_C_sf"/>
</dbReference>
<evidence type="ECO:0000256" key="1">
    <source>
        <dbReference type="ARBA" id="ARBA00008026"/>
    </source>
</evidence>
<comment type="caution">
    <text evidence="9">Lacks conserved residue(s) required for the propagation of feature annotation.</text>
</comment>
<dbReference type="Proteomes" id="UP001320148">
    <property type="component" value="Chromosome"/>
</dbReference>